<dbReference type="Gene3D" id="3.40.50.150">
    <property type="entry name" value="Vaccinia Virus protein VP39"/>
    <property type="match status" value="1"/>
</dbReference>
<gene>
    <name evidence="2" type="ORF">RDB_LOCUS103538</name>
</gene>
<organism evidence="2 3">
    <name type="scientific">Rhizoctonia solani</name>
    <dbReference type="NCBI Taxonomy" id="456999"/>
    <lineage>
        <taxon>Eukaryota</taxon>
        <taxon>Fungi</taxon>
        <taxon>Dikarya</taxon>
        <taxon>Basidiomycota</taxon>
        <taxon>Agaricomycotina</taxon>
        <taxon>Agaricomycetes</taxon>
        <taxon>Cantharellales</taxon>
        <taxon>Ceratobasidiaceae</taxon>
        <taxon>Rhizoctonia</taxon>
    </lineage>
</organism>
<protein>
    <recommendedName>
        <fullName evidence="4">S-adenosyl-L-methionine-dependent methyltransferase</fullName>
    </recommendedName>
</protein>
<reference evidence="2" key="1">
    <citation type="submission" date="2021-01" db="EMBL/GenBank/DDBJ databases">
        <authorList>
            <person name="Kaushik A."/>
        </authorList>
    </citation>
    <scope>NUCLEOTIDE SEQUENCE</scope>
    <source>
        <strain evidence="2">AG1-1C</strain>
    </source>
</reference>
<evidence type="ECO:0000313" key="3">
    <source>
        <dbReference type="Proteomes" id="UP000663846"/>
    </source>
</evidence>
<dbReference type="EMBL" id="CAJMWS010000326">
    <property type="protein sequence ID" value="CAE6429704.1"/>
    <property type="molecule type" value="Genomic_DNA"/>
</dbReference>
<dbReference type="Proteomes" id="UP000663846">
    <property type="component" value="Unassembled WGS sequence"/>
</dbReference>
<evidence type="ECO:0008006" key="4">
    <source>
        <dbReference type="Google" id="ProtNLM"/>
    </source>
</evidence>
<proteinExistence type="predicted"/>
<sequence>MANVGGLLPYNQSSLIGYTVGLGLIFLASTLVYSRKAARNSRERKATEPYGDYLRSLNETGTIDQMGREWLNMGYWKNTTSFPDACEALALKLVQASKCIAGGRVLDVGHGAGESLLLHLTHPEVPRPSSLFGITSLKFQHDRAATRIMGTSYPNEIKVQLYLGDAVYHPASGDPLSPKSSVQIIRHPLEPNDANDPTPPHPSYTSIIAIDCAYHFRTREQFLVQSAQSLAPGGSIALADMCINTSTPNPAMHVLRRLYFILFSIDPVNMVTIQEYKETMERLRYQNVVIEDISPSVFPGFTGFLKKRGIGWWIFAQMVEVWWKTCGARFIITSGERSRHTRS</sequence>
<keyword evidence="1" id="KW-1133">Transmembrane helix</keyword>
<evidence type="ECO:0000313" key="2">
    <source>
        <dbReference type="EMBL" id="CAE6429704.1"/>
    </source>
</evidence>
<dbReference type="InterPro" id="IPR029063">
    <property type="entry name" value="SAM-dependent_MTases_sf"/>
</dbReference>
<dbReference type="Pfam" id="PF13489">
    <property type="entry name" value="Methyltransf_23"/>
    <property type="match status" value="1"/>
</dbReference>
<comment type="caution">
    <text evidence="2">The sequence shown here is derived from an EMBL/GenBank/DDBJ whole genome shotgun (WGS) entry which is preliminary data.</text>
</comment>
<dbReference type="SUPFAM" id="SSF53335">
    <property type="entry name" value="S-adenosyl-L-methionine-dependent methyltransferases"/>
    <property type="match status" value="1"/>
</dbReference>
<accession>A0A8H3AMU5</accession>
<keyword evidence="1" id="KW-0812">Transmembrane</keyword>
<feature type="transmembrane region" description="Helical" evidence="1">
    <location>
        <begin position="15"/>
        <end position="34"/>
    </location>
</feature>
<evidence type="ECO:0000256" key="1">
    <source>
        <dbReference type="SAM" id="Phobius"/>
    </source>
</evidence>
<keyword evidence="1" id="KW-0472">Membrane</keyword>
<dbReference type="AlphaFoldDB" id="A0A8H3AMU5"/>
<name>A0A8H3AMU5_9AGAM</name>